<evidence type="ECO:0000256" key="2">
    <source>
        <dbReference type="ARBA" id="ARBA00022980"/>
    </source>
</evidence>
<dbReference type="Gene3D" id="3.90.1030.10">
    <property type="entry name" value="Ribosomal protein L17"/>
    <property type="match status" value="1"/>
</dbReference>
<dbReference type="PANTHER" id="PTHR14413:SF16">
    <property type="entry name" value="LARGE RIBOSOMAL SUBUNIT PROTEIN BL17M"/>
    <property type="match status" value="1"/>
</dbReference>
<dbReference type="GO" id="GO:0022625">
    <property type="term" value="C:cytosolic large ribosomal subunit"/>
    <property type="evidence" value="ECO:0007669"/>
    <property type="project" value="TreeGrafter"/>
</dbReference>
<feature type="compositionally biased region" description="Basic residues" evidence="7">
    <location>
        <begin position="170"/>
        <end position="188"/>
    </location>
</feature>
<sequence>MRHRVYGKHLGRDKDQRKGLFKGLVYSLFSLGTIATSEAKAKAIKGLVDRIINSAKENSKFPKPLVQSFVNDKFLQKRLTDDILPKLGSRSSGYTKIIRMGTRLGDQTMMVKMSLIGAEELKPIDKGSRVKSLRTRSQVRKTLRQQAVLESSKKEVEKEPTGAKPETKKPTKKTQTTKKTIRREGKKV</sequence>
<evidence type="ECO:0000313" key="8">
    <source>
        <dbReference type="EMBL" id="OGE19019.1"/>
    </source>
</evidence>
<evidence type="ECO:0000256" key="4">
    <source>
        <dbReference type="ARBA" id="ARBA00035494"/>
    </source>
</evidence>
<evidence type="ECO:0000313" key="9">
    <source>
        <dbReference type="Proteomes" id="UP000176336"/>
    </source>
</evidence>
<dbReference type="Proteomes" id="UP000176336">
    <property type="component" value="Unassembled WGS sequence"/>
</dbReference>
<evidence type="ECO:0000256" key="1">
    <source>
        <dbReference type="ARBA" id="ARBA00008777"/>
    </source>
</evidence>
<proteinExistence type="inferred from homology"/>
<feature type="region of interest" description="Disordered" evidence="7">
    <location>
        <begin position="126"/>
        <end position="188"/>
    </location>
</feature>
<dbReference type="AlphaFoldDB" id="A0A1F5IRP6"/>
<feature type="compositionally biased region" description="Basic and acidic residues" evidence="7">
    <location>
        <begin position="151"/>
        <end position="169"/>
    </location>
</feature>
<dbReference type="SUPFAM" id="SSF64263">
    <property type="entry name" value="Prokaryotic ribosomal protein L17"/>
    <property type="match status" value="1"/>
</dbReference>
<keyword evidence="2 5" id="KW-0689">Ribosomal protein</keyword>
<reference evidence="8 9" key="1">
    <citation type="journal article" date="2016" name="Nat. Commun.">
        <title>Thousands of microbial genomes shed light on interconnected biogeochemical processes in an aquifer system.</title>
        <authorList>
            <person name="Anantharaman K."/>
            <person name="Brown C.T."/>
            <person name="Hug L.A."/>
            <person name="Sharon I."/>
            <person name="Castelle C.J."/>
            <person name="Probst A.J."/>
            <person name="Thomas B.C."/>
            <person name="Singh A."/>
            <person name="Wilkins M.J."/>
            <person name="Karaoz U."/>
            <person name="Brodie E.L."/>
            <person name="Williams K.H."/>
            <person name="Hubbard S.S."/>
            <person name="Banfield J.F."/>
        </authorList>
    </citation>
    <scope>NUCLEOTIDE SEQUENCE [LARGE SCALE GENOMIC DNA]</scope>
</reference>
<comment type="caution">
    <text evidence="8">The sequence shown here is derived from an EMBL/GenBank/DDBJ whole genome shotgun (WGS) entry which is preliminary data.</text>
</comment>
<dbReference type="NCBIfam" id="TIGR00059">
    <property type="entry name" value="L17"/>
    <property type="match status" value="1"/>
</dbReference>
<evidence type="ECO:0000256" key="7">
    <source>
        <dbReference type="SAM" id="MobiDB-lite"/>
    </source>
</evidence>
<dbReference type="Pfam" id="PF01196">
    <property type="entry name" value="Ribosomal_L17"/>
    <property type="match status" value="1"/>
</dbReference>
<dbReference type="EMBL" id="MFCR01000006">
    <property type="protein sequence ID" value="OGE19019.1"/>
    <property type="molecule type" value="Genomic_DNA"/>
</dbReference>
<feature type="compositionally biased region" description="Basic residues" evidence="7">
    <location>
        <begin position="129"/>
        <end position="143"/>
    </location>
</feature>
<evidence type="ECO:0000256" key="5">
    <source>
        <dbReference type="RuleBase" id="RU000660"/>
    </source>
</evidence>
<accession>A0A1F5IRP6</accession>
<dbReference type="InterPro" id="IPR000456">
    <property type="entry name" value="Ribosomal_bL17"/>
</dbReference>
<protein>
    <recommendedName>
        <fullName evidence="4 6">50S ribosomal protein L17</fullName>
    </recommendedName>
</protein>
<organism evidence="8 9">
    <name type="scientific">Candidatus Daviesbacteria bacterium RIFCSPHIGHO2_01_FULL_41_23</name>
    <dbReference type="NCBI Taxonomy" id="1797764"/>
    <lineage>
        <taxon>Bacteria</taxon>
        <taxon>Candidatus Daviesiibacteriota</taxon>
    </lineage>
</organism>
<comment type="similarity">
    <text evidence="1 5">Belongs to the bacterial ribosomal protein bL17 family.</text>
</comment>
<dbReference type="GO" id="GO:0006412">
    <property type="term" value="P:translation"/>
    <property type="evidence" value="ECO:0007669"/>
    <property type="project" value="InterPro"/>
</dbReference>
<evidence type="ECO:0000256" key="6">
    <source>
        <dbReference type="RuleBase" id="RU000661"/>
    </source>
</evidence>
<evidence type="ECO:0000256" key="3">
    <source>
        <dbReference type="ARBA" id="ARBA00023274"/>
    </source>
</evidence>
<dbReference type="PANTHER" id="PTHR14413">
    <property type="entry name" value="RIBOSOMAL PROTEIN L17"/>
    <property type="match status" value="1"/>
</dbReference>
<dbReference type="InterPro" id="IPR036373">
    <property type="entry name" value="Ribosomal_bL17_sf"/>
</dbReference>
<gene>
    <name evidence="8" type="ORF">A2871_01545</name>
</gene>
<name>A0A1F5IRP6_9BACT</name>
<keyword evidence="3 5" id="KW-0687">Ribonucleoprotein</keyword>
<dbReference type="GO" id="GO:0003735">
    <property type="term" value="F:structural constituent of ribosome"/>
    <property type="evidence" value="ECO:0007669"/>
    <property type="project" value="InterPro"/>
</dbReference>